<evidence type="ECO:0000259" key="1">
    <source>
        <dbReference type="PROSITE" id="PS51502"/>
    </source>
</evidence>
<evidence type="ECO:0000313" key="3">
    <source>
        <dbReference type="Proteomes" id="UP000076715"/>
    </source>
</evidence>
<proteinExistence type="predicted"/>
<dbReference type="AlphaFoldDB" id="A0A163CSD4"/>
<evidence type="ECO:0000313" key="2">
    <source>
        <dbReference type="EMBL" id="KZS42717.1"/>
    </source>
</evidence>
<keyword evidence="3" id="KW-1185">Reference proteome</keyword>
<dbReference type="SUPFAM" id="SSF54909">
    <property type="entry name" value="Dimeric alpha+beta barrel"/>
    <property type="match status" value="1"/>
</dbReference>
<dbReference type="SMART" id="SM00886">
    <property type="entry name" value="Dabb"/>
    <property type="match status" value="1"/>
</dbReference>
<comment type="caution">
    <text evidence="2">The sequence shown here is derived from an EMBL/GenBank/DDBJ whole genome shotgun (WGS) entry which is preliminary data.</text>
</comment>
<feature type="domain" description="Stress-response A/B barrel" evidence="1">
    <location>
        <begin position="6"/>
        <end position="103"/>
    </location>
</feature>
<dbReference type="Pfam" id="PF07876">
    <property type="entry name" value="Dabb"/>
    <property type="match status" value="1"/>
</dbReference>
<name>A0A163CSD4_9FLAO</name>
<sequence length="106" mass="12471">MIKGKLIHTVFFWLNNPDNDKERKTFEQGVSRLLNECEHITSSHLGTPAKTTKRPVIDTSYTYCIVVTFESIKEHDLYQEDPIHLKFIEENKNLWKKVQIYDSSSL</sequence>
<dbReference type="InterPro" id="IPR013097">
    <property type="entry name" value="Dabb"/>
</dbReference>
<dbReference type="Proteomes" id="UP000076715">
    <property type="component" value="Unassembled WGS sequence"/>
</dbReference>
<protein>
    <recommendedName>
        <fullName evidence="1">Stress-response A/B barrel domain-containing protein</fullName>
    </recommendedName>
</protein>
<dbReference type="PROSITE" id="PS51502">
    <property type="entry name" value="S_R_A_B_BARREL"/>
    <property type="match status" value="1"/>
</dbReference>
<dbReference type="STRING" id="1642818.AWE51_01455"/>
<organism evidence="2 3">
    <name type="scientific">Aquimarina aggregata</name>
    <dbReference type="NCBI Taxonomy" id="1642818"/>
    <lineage>
        <taxon>Bacteria</taxon>
        <taxon>Pseudomonadati</taxon>
        <taxon>Bacteroidota</taxon>
        <taxon>Flavobacteriia</taxon>
        <taxon>Flavobacteriales</taxon>
        <taxon>Flavobacteriaceae</taxon>
        <taxon>Aquimarina</taxon>
    </lineage>
</organism>
<dbReference type="OrthoDB" id="7189263at2"/>
<reference evidence="2 3" key="1">
    <citation type="submission" date="2016-01" db="EMBL/GenBank/DDBJ databases">
        <title>The draft genome sequence of Aquimarina sp. RZW4-3-2.</title>
        <authorList>
            <person name="Wang Y."/>
        </authorList>
    </citation>
    <scope>NUCLEOTIDE SEQUENCE [LARGE SCALE GENOMIC DNA]</scope>
    <source>
        <strain evidence="2 3">RZW4-3-2</strain>
    </source>
</reference>
<accession>A0A163CSD4</accession>
<gene>
    <name evidence="2" type="ORF">AWE51_01455</name>
</gene>
<dbReference type="Gene3D" id="3.30.70.100">
    <property type="match status" value="1"/>
</dbReference>
<dbReference type="InterPro" id="IPR011008">
    <property type="entry name" value="Dimeric_a/b-barrel"/>
</dbReference>
<dbReference type="EMBL" id="LQRT01000002">
    <property type="protein sequence ID" value="KZS42717.1"/>
    <property type="molecule type" value="Genomic_DNA"/>
</dbReference>